<keyword evidence="2" id="KW-0540">Nuclease</keyword>
<evidence type="ECO:0000256" key="4">
    <source>
        <dbReference type="ARBA" id="ARBA00024207"/>
    </source>
</evidence>
<name>A0A0C1TZ82_9CLOT</name>
<keyword evidence="1" id="KW-1277">Toxin-antitoxin system</keyword>
<organism evidence="5 6">
    <name type="scientific">Clostridium argentinense CDC 2741</name>
    <dbReference type="NCBI Taxonomy" id="1418104"/>
    <lineage>
        <taxon>Bacteria</taxon>
        <taxon>Bacillati</taxon>
        <taxon>Bacillota</taxon>
        <taxon>Clostridia</taxon>
        <taxon>Eubacteriales</taxon>
        <taxon>Clostridiaceae</taxon>
        <taxon>Clostridium</taxon>
    </lineage>
</organism>
<dbReference type="InterPro" id="IPR037038">
    <property type="entry name" value="HepT-like_sf"/>
</dbReference>
<evidence type="ECO:0000256" key="2">
    <source>
        <dbReference type="ARBA" id="ARBA00022722"/>
    </source>
</evidence>
<dbReference type="Proteomes" id="UP000031366">
    <property type="component" value="Unassembled WGS sequence"/>
</dbReference>
<keyword evidence="3" id="KW-0378">Hydrolase</keyword>
<evidence type="ECO:0000313" key="6">
    <source>
        <dbReference type="Proteomes" id="UP000031366"/>
    </source>
</evidence>
<dbReference type="Pfam" id="PF01934">
    <property type="entry name" value="HepT-like"/>
    <property type="match status" value="1"/>
</dbReference>
<dbReference type="EMBL" id="AYSO01000020">
    <property type="protein sequence ID" value="KIE44563.1"/>
    <property type="molecule type" value="Genomic_DNA"/>
</dbReference>
<reference evidence="5 6" key="1">
    <citation type="journal article" date="2015" name="Infect. Genet. Evol.">
        <title>Genomic sequences of six botulinum neurotoxin-producing strains representing three clostridial species illustrate the mobility and diversity of botulinum neurotoxin genes.</title>
        <authorList>
            <person name="Smith T.J."/>
            <person name="Hill K.K."/>
            <person name="Xie G."/>
            <person name="Foley B.T."/>
            <person name="Williamson C.H."/>
            <person name="Foster J.T."/>
            <person name="Johnson S.L."/>
            <person name="Chertkov O."/>
            <person name="Teshima H."/>
            <person name="Gibbons H.S."/>
            <person name="Johnsky L.A."/>
            <person name="Karavis M.A."/>
            <person name="Smith L.A."/>
        </authorList>
    </citation>
    <scope>NUCLEOTIDE SEQUENCE [LARGE SCALE GENOMIC DNA]</scope>
    <source>
        <strain evidence="5 6">CDC 2741</strain>
    </source>
</reference>
<evidence type="ECO:0000256" key="1">
    <source>
        <dbReference type="ARBA" id="ARBA00022649"/>
    </source>
</evidence>
<accession>A0A0C1TZ82</accession>
<dbReference type="InterPro" id="IPR008201">
    <property type="entry name" value="HepT-like"/>
</dbReference>
<comment type="caution">
    <text evidence="5">The sequence shown here is derived from an EMBL/GenBank/DDBJ whole genome shotgun (WGS) entry which is preliminary data.</text>
</comment>
<gene>
    <name evidence="5" type="ORF">U732_162</name>
</gene>
<dbReference type="OrthoDB" id="1907490at2"/>
<sequence>MNEERLLKIIEDMTEVIKNLNDCKEILKLNEEDNTTIFIEFGLKQIFVDFFITVENLTSIILKELKEFKIGIDMKESLSILKNKYIIDEKLYLFLNQARLLRNRISHRYKEPSREELLEFIDMNMDNFYEVLAVAKGCINIEK</sequence>
<comment type="similarity">
    <text evidence="4">Belongs to the HepT RNase toxin family.</text>
</comment>
<dbReference type="STRING" id="29341.RSJ17_18300"/>
<evidence type="ECO:0008006" key="7">
    <source>
        <dbReference type="Google" id="ProtNLM"/>
    </source>
</evidence>
<keyword evidence="6" id="KW-1185">Reference proteome</keyword>
<proteinExistence type="inferred from homology"/>
<dbReference type="RefSeq" id="WP_039635854.1">
    <property type="nucleotide sequence ID" value="NZ_AYSO01000020.1"/>
</dbReference>
<dbReference type="AlphaFoldDB" id="A0A0C1TZ82"/>
<dbReference type="Gene3D" id="1.20.120.580">
    <property type="entry name" value="bsu32300-like"/>
    <property type="match status" value="1"/>
</dbReference>
<protein>
    <recommendedName>
        <fullName evidence="7">DUF86 domain-containing protein</fullName>
    </recommendedName>
</protein>
<evidence type="ECO:0000313" key="5">
    <source>
        <dbReference type="EMBL" id="KIE44563.1"/>
    </source>
</evidence>
<evidence type="ECO:0000256" key="3">
    <source>
        <dbReference type="ARBA" id="ARBA00022801"/>
    </source>
</evidence>